<protein>
    <recommendedName>
        <fullName evidence="3">SMP-30/Gluconolactonase/LRE-like region domain-containing protein</fullName>
    </recommendedName>
</protein>
<dbReference type="InterPro" id="IPR015943">
    <property type="entry name" value="WD40/YVTN_repeat-like_dom_sf"/>
</dbReference>
<dbReference type="AlphaFoldDB" id="A0A918XLL6"/>
<organism evidence="1 2">
    <name type="scientific">Nocardiopsis kunsanensis</name>
    <dbReference type="NCBI Taxonomy" id="141693"/>
    <lineage>
        <taxon>Bacteria</taxon>
        <taxon>Bacillati</taxon>
        <taxon>Actinomycetota</taxon>
        <taxon>Actinomycetes</taxon>
        <taxon>Streptosporangiales</taxon>
        <taxon>Nocardiopsidaceae</taxon>
        <taxon>Nocardiopsis</taxon>
    </lineage>
</organism>
<dbReference type="EMBL" id="BMXL01000040">
    <property type="protein sequence ID" value="GHD36631.1"/>
    <property type="molecule type" value="Genomic_DNA"/>
</dbReference>
<evidence type="ECO:0000313" key="2">
    <source>
        <dbReference type="Proteomes" id="UP000654947"/>
    </source>
</evidence>
<reference evidence="1 2" key="1">
    <citation type="journal article" date="2014" name="Int. J. Syst. Evol. Microbiol.">
        <title>Complete genome sequence of Corynebacterium casei LMG S-19264T (=DSM 44701T), isolated from a smear-ripened cheese.</title>
        <authorList>
            <consortium name="US DOE Joint Genome Institute (JGI-PGF)"/>
            <person name="Walter F."/>
            <person name="Albersmeier A."/>
            <person name="Kalinowski J."/>
            <person name="Ruckert C."/>
        </authorList>
    </citation>
    <scope>NUCLEOTIDE SEQUENCE [LARGE SCALE GENOMIC DNA]</scope>
    <source>
        <strain evidence="1 2">KCTC 19473</strain>
    </source>
</reference>
<keyword evidence="2" id="KW-1185">Reference proteome</keyword>
<dbReference type="SUPFAM" id="SSF63825">
    <property type="entry name" value="YWTD domain"/>
    <property type="match status" value="1"/>
</dbReference>
<evidence type="ECO:0008006" key="3">
    <source>
        <dbReference type="Google" id="ProtNLM"/>
    </source>
</evidence>
<gene>
    <name evidence="1" type="ORF">GCM10007147_44120</name>
</gene>
<sequence length="141" mass="14896">MRFRGGGGPGRSCSPPQRTWDVPRAAGIALDGGKAYIGQYDRGELYEVDLEAEDSTPQVVATNLGRNVRVALDGAGNAYVCDWAGSKLHEVVVADGEAKGRQHVVADGLGLDRDNGRIYVSNRQGQLLRISGVLADGSAES</sequence>
<accession>A0A918XLL6</accession>
<comment type="caution">
    <text evidence="1">The sequence shown here is derived from an EMBL/GenBank/DDBJ whole genome shotgun (WGS) entry which is preliminary data.</text>
</comment>
<dbReference type="Proteomes" id="UP000654947">
    <property type="component" value="Unassembled WGS sequence"/>
</dbReference>
<dbReference type="Gene3D" id="2.130.10.10">
    <property type="entry name" value="YVTN repeat-like/Quinoprotein amine dehydrogenase"/>
    <property type="match status" value="1"/>
</dbReference>
<evidence type="ECO:0000313" key="1">
    <source>
        <dbReference type="EMBL" id="GHD36631.1"/>
    </source>
</evidence>
<proteinExistence type="predicted"/>
<name>A0A918XLL6_9ACTN</name>